<evidence type="ECO:0000313" key="3">
    <source>
        <dbReference type="Proteomes" id="UP000011777"/>
    </source>
</evidence>
<protein>
    <submittedName>
        <fullName evidence="2">Uncharacterized protein</fullName>
    </submittedName>
</protein>
<comment type="caution">
    <text evidence="2">The sequence shown here is derived from an EMBL/GenBank/DDBJ whole genome shotgun (WGS) entry which is preliminary data.</text>
</comment>
<feature type="region of interest" description="Disordered" evidence="1">
    <location>
        <begin position="17"/>
        <end position="44"/>
    </location>
</feature>
<dbReference type="EMBL" id="AOGT01001071">
    <property type="protein sequence ID" value="EMG48529.1"/>
    <property type="molecule type" value="Genomic_DNA"/>
</dbReference>
<keyword evidence="3" id="KW-1185">Reference proteome</keyword>
<dbReference type="OMA" id="FEEEATN"/>
<reference evidence="2 3" key="1">
    <citation type="submission" date="2013-02" db="EMBL/GenBank/DDBJ databases">
        <title>Genome sequence of Candida maltosa Xu316, a potential industrial strain for xylitol and ethanol production.</title>
        <authorList>
            <person name="Yu J."/>
            <person name="Wang Q."/>
            <person name="Geng X."/>
            <person name="Bao W."/>
            <person name="He P."/>
            <person name="Cai J."/>
        </authorList>
    </citation>
    <scope>NUCLEOTIDE SEQUENCE [LARGE SCALE GENOMIC DNA]</scope>
    <source>
        <strain evidence="3">Xu316</strain>
    </source>
</reference>
<sequence length="308" mass="35537">MSTTQYHKQQFAASLPAKKNILTPISPNKLPTTPPRNRKISESTGLVKFALSPPKQRQSPTRTVTKSPSKIGLAIDCVSQPPTTSDPQNTINQLHIQQRELLEKYSTKQAQVHEYEKQLILKKQELFEIAKKLEDVKRQEEILRGNTKDVYKQAYLKTDREIRLISNGSNEERREEVSPLKKQASFVMNKTINECNNVKKKASLLFSNQNEEFLNVKKKASLLFNNQGEDFQNLIKTSNQKFDVLTKQTSKFFNDLIFNEPKKKKSTDDEVADSTFNIENLNHVIYERSFENSSEVDIDDYDSSFEEK</sequence>
<organism evidence="2 3">
    <name type="scientific">Candida maltosa (strain Xu316)</name>
    <name type="common">Yeast</name>
    <dbReference type="NCBI Taxonomy" id="1245528"/>
    <lineage>
        <taxon>Eukaryota</taxon>
        <taxon>Fungi</taxon>
        <taxon>Dikarya</taxon>
        <taxon>Ascomycota</taxon>
        <taxon>Saccharomycotina</taxon>
        <taxon>Pichiomycetes</taxon>
        <taxon>Debaryomycetaceae</taxon>
        <taxon>Candida/Lodderomyces clade</taxon>
        <taxon>Candida</taxon>
    </lineage>
</organism>
<proteinExistence type="predicted"/>
<accession>M3K1E0</accession>
<gene>
    <name evidence="2" type="ORF">G210_0889</name>
</gene>
<dbReference type="Proteomes" id="UP000011777">
    <property type="component" value="Unassembled WGS sequence"/>
</dbReference>
<dbReference type="HOGENOM" id="CLU_903139_0_0_1"/>
<dbReference type="eggNOG" id="ENOG502RQ8V">
    <property type="taxonomic scope" value="Eukaryota"/>
</dbReference>
<dbReference type="OrthoDB" id="3993307at2759"/>
<name>M3K1E0_CANMX</name>
<feature type="non-terminal residue" evidence="2">
    <location>
        <position position="1"/>
    </location>
</feature>
<dbReference type="AlphaFoldDB" id="M3K1E0"/>
<evidence type="ECO:0000313" key="2">
    <source>
        <dbReference type="EMBL" id="EMG48529.1"/>
    </source>
</evidence>
<evidence type="ECO:0000256" key="1">
    <source>
        <dbReference type="SAM" id="MobiDB-lite"/>
    </source>
</evidence>